<comment type="similarity">
    <text evidence="4">Belongs to the peptidase C56 family. HSP31-like subfamily.</text>
</comment>
<dbReference type="EMBL" id="KN714670">
    <property type="protein sequence ID" value="KUI53737.1"/>
    <property type="molecule type" value="Genomic_DNA"/>
</dbReference>
<dbReference type="PANTHER" id="PTHR48094">
    <property type="entry name" value="PROTEIN/NUCLEIC ACID DEGLYCASE DJ-1-RELATED"/>
    <property type="match status" value="1"/>
</dbReference>
<evidence type="ECO:0000256" key="4">
    <source>
        <dbReference type="ARBA" id="ARBA00038493"/>
    </source>
</evidence>
<comment type="catalytic activity">
    <reaction evidence="5">
        <text>methylglyoxal + H2O = (R)-lactate + H(+)</text>
        <dbReference type="Rhea" id="RHEA:27754"/>
        <dbReference type="ChEBI" id="CHEBI:15377"/>
        <dbReference type="ChEBI" id="CHEBI:15378"/>
        <dbReference type="ChEBI" id="CHEBI:16004"/>
        <dbReference type="ChEBI" id="CHEBI:17158"/>
        <dbReference type="EC" id="4.2.1.130"/>
    </reaction>
</comment>
<evidence type="ECO:0000313" key="8">
    <source>
        <dbReference type="Proteomes" id="UP000078576"/>
    </source>
</evidence>
<gene>
    <name evidence="7" type="ORF">VP1G_01245</name>
</gene>
<keyword evidence="8" id="KW-1185">Reference proteome</keyword>
<reference evidence="8" key="1">
    <citation type="submission" date="2014-12" db="EMBL/GenBank/DDBJ databases">
        <title>Genome Sequence of Valsa Canker Pathogens Uncovers a Specific Adaption of Colonization on Woody Bark.</title>
        <authorList>
            <person name="Yin Z."/>
            <person name="Liu H."/>
            <person name="Gao X."/>
            <person name="Li Z."/>
            <person name="Song N."/>
            <person name="Ke X."/>
            <person name="Dai Q."/>
            <person name="Wu Y."/>
            <person name="Sun Y."/>
            <person name="Xu J.-R."/>
            <person name="Kang Z.K."/>
            <person name="Wang L."/>
            <person name="Huang L."/>
        </authorList>
    </citation>
    <scope>NUCLEOTIDE SEQUENCE [LARGE SCALE GENOMIC DNA]</scope>
    <source>
        <strain evidence="8">SXYL134</strain>
    </source>
</reference>
<evidence type="ECO:0000256" key="2">
    <source>
        <dbReference type="ARBA" id="ARBA00023016"/>
    </source>
</evidence>
<dbReference type="PANTHER" id="PTHR48094:SF11">
    <property type="entry name" value="GLUTATHIONE-INDEPENDENT GLYOXALASE HSP31-RELATED"/>
    <property type="match status" value="1"/>
</dbReference>
<dbReference type="Gene3D" id="3.40.50.880">
    <property type="match status" value="1"/>
</dbReference>
<evidence type="ECO:0000256" key="3">
    <source>
        <dbReference type="ARBA" id="ARBA00023239"/>
    </source>
</evidence>
<sequence>MAPKILVVLTSHSQMGTSGCANTTKQPELAHPYDVFVKAGAELTFASPKGGVAPLDPASVEMFKSDASSTNFLNNHKEIWENTRPLSEVADGAADKFDAVFVPGGHGPMFDLYSDATSQRLIADFASKGKVVAAVCHGPAALINVKLADGTPLLKGREVTGFSNVEEDQVQLSPYMPFMMETELGKVSGGKYVKAAEPWGEKVVVSGNVITGQNPASAHKIGEEIIKALGA</sequence>
<evidence type="ECO:0000259" key="6">
    <source>
        <dbReference type="Pfam" id="PF01965"/>
    </source>
</evidence>
<feature type="domain" description="DJ-1/PfpI" evidence="6">
    <location>
        <begin position="20"/>
        <end position="227"/>
    </location>
</feature>
<dbReference type="STRING" id="694573.A0A194UPX7"/>
<dbReference type="OrthoDB" id="543156at2759"/>
<dbReference type="Pfam" id="PF01965">
    <property type="entry name" value="DJ-1_PfpI"/>
    <property type="match status" value="1"/>
</dbReference>
<evidence type="ECO:0000256" key="1">
    <source>
        <dbReference type="ARBA" id="ARBA00013134"/>
    </source>
</evidence>
<proteinExistence type="inferred from homology"/>
<dbReference type="InterPro" id="IPR002818">
    <property type="entry name" value="DJ-1/PfpI"/>
</dbReference>
<dbReference type="PROSITE" id="PS51257">
    <property type="entry name" value="PROKAR_LIPOPROTEIN"/>
    <property type="match status" value="1"/>
</dbReference>
<protein>
    <recommendedName>
        <fullName evidence="1">D-lactate dehydratase</fullName>
        <ecNumber evidence="1">4.2.1.130</ecNumber>
    </recommendedName>
</protein>
<dbReference type="InterPro" id="IPR029062">
    <property type="entry name" value="Class_I_gatase-like"/>
</dbReference>
<dbReference type="GO" id="GO:0019243">
    <property type="term" value="P:methylglyoxal catabolic process to D-lactate via S-lactoyl-glutathione"/>
    <property type="evidence" value="ECO:0007669"/>
    <property type="project" value="TreeGrafter"/>
</dbReference>
<organism evidence="7 8">
    <name type="scientific">Cytospora mali</name>
    <name type="common">Apple Valsa canker fungus</name>
    <name type="synonym">Valsa mali</name>
    <dbReference type="NCBI Taxonomy" id="578113"/>
    <lineage>
        <taxon>Eukaryota</taxon>
        <taxon>Fungi</taxon>
        <taxon>Dikarya</taxon>
        <taxon>Ascomycota</taxon>
        <taxon>Pezizomycotina</taxon>
        <taxon>Sordariomycetes</taxon>
        <taxon>Sordariomycetidae</taxon>
        <taxon>Diaporthales</taxon>
        <taxon>Cytosporaceae</taxon>
        <taxon>Cytospora</taxon>
    </lineage>
</organism>
<evidence type="ECO:0000256" key="5">
    <source>
        <dbReference type="ARBA" id="ARBA00048082"/>
    </source>
</evidence>
<evidence type="ECO:0000313" key="7">
    <source>
        <dbReference type="EMBL" id="KUI53737.1"/>
    </source>
</evidence>
<dbReference type="EC" id="4.2.1.130" evidence="1"/>
<keyword evidence="3" id="KW-0456">Lyase</keyword>
<name>A0A194UPX7_CYTMA</name>
<keyword evidence="2" id="KW-0346">Stress response</keyword>
<dbReference type="CDD" id="cd03141">
    <property type="entry name" value="GATase1_Hsp31_like"/>
    <property type="match status" value="1"/>
</dbReference>
<accession>A0A194UPX7</accession>
<dbReference type="InterPro" id="IPR022444">
    <property type="entry name" value="Cofactor-bd_rpt"/>
</dbReference>
<dbReference type="SUPFAM" id="SSF52317">
    <property type="entry name" value="Class I glutamine amidotransferase-like"/>
    <property type="match status" value="1"/>
</dbReference>
<dbReference type="GO" id="GO:0019172">
    <property type="term" value="F:glyoxalase III activity"/>
    <property type="evidence" value="ECO:0007669"/>
    <property type="project" value="UniProtKB-EC"/>
</dbReference>
<dbReference type="NCBIfam" id="TIGR03807">
    <property type="entry name" value="RR_fam_repeat"/>
    <property type="match status" value="1"/>
</dbReference>
<dbReference type="InterPro" id="IPR050325">
    <property type="entry name" value="Prot/Nucl_acid_deglycase"/>
</dbReference>
<dbReference type="Proteomes" id="UP000078576">
    <property type="component" value="Unassembled WGS sequence"/>
</dbReference>
<dbReference type="AlphaFoldDB" id="A0A194UPX7"/>
<dbReference type="GO" id="GO:0005737">
    <property type="term" value="C:cytoplasm"/>
    <property type="evidence" value="ECO:0007669"/>
    <property type="project" value="TreeGrafter"/>
</dbReference>